<dbReference type="EMBL" id="CP017147">
    <property type="protein sequence ID" value="AOO82233.1"/>
    <property type="molecule type" value="Genomic_DNA"/>
</dbReference>
<organism evidence="1 2">
    <name type="scientific">Bosea vaviloviae</name>
    <dbReference type="NCBI Taxonomy" id="1526658"/>
    <lineage>
        <taxon>Bacteria</taxon>
        <taxon>Pseudomonadati</taxon>
        <taxon>Pseudomonadota</taxon>
        <taxon>Alphaproteobacteria</taxon>
        <taxon>Hyphomicrobiales</taxon>
        <taxon>Boseaceae</taxon>
        <taxon>Bosea</taxon>
    </lineage>
</organism>
<dbReference type="STRING" id="1526658.BHK69_18885"/>
<evidence type="ECO:0008006" key="3">
    <source>
        <dbReference type="Google" id="ProtNLM"/>
    </source>
</evidence>
<dbReference type="KEGG" id="bvv:BHK69_18885"/>
<reference evidence="1 2" key="1">
    <citation type="journal article" date="2015" name="Antonie Van Leeuwenhoek">
        <title>Bosea vaviloviae sp. nov., a new species of slow-growing rhizobia isolated from nodules of the relict species Vavilovia formosa (Stev.) Fed.</title>
        <authorList>
            <person name="Safronova V.I."/>
            <person name="Kuznetsova I.G."/>
            <person name="Sazanova A.L."/>
            <person name="Kimeklis A.K."/>
            <person name="Belimov A.A."/>
            <person name="Andronov E.E."/>
            <person name="Pinaev A.G."/>
            <person name="Chizhevskaya E.P."/>
            <person name="Pukhaev A.R."/>
            <person name="Popov K.P."/>
            <person name="Willems A."/>
            <person name="Tikhonovich I.A."/>
        </authorList>
    </citation>
    <scope>NUCLEOTIDE SEQUENCE [LARGE SCALE GENOMIC DNA]</scope>
    <source>
        <strain evidence="1 2">Vaf18</strain>
    </source>
</reference>
<dbReference type="RefSeq" id="WP_069691443.1">
    <property type="nucleotide sequence ID" value="NZ_CP017147.1"/>
</dbReference>
<dbReference type="Proteomes" id="UP000094969">
    <property type="component" value="Chromosome"/>
</dbReference>
<accession>A0A1D7U4C7</accession>
<evidence type="ECO:0000313" key="1">
    <source>
        <dbReference type="EMBL" id="AOO82233.1"/>
    </source>
</evidence>
<dbReference type="AlphaFoldDB" id="A0A1D7U4C7"/>
<evidence type="ECO:0000313" key="2">
    <source>
        <dbReference type="Proteomes" id="UP000094969"/>
    </source>
</evidence>
<dbReference type="OrthoDB" id="8163076at2"/>
<protein>
    <recommendedName>
        <fullName evidence="3">DUF2946 domain-containing protein</fullName>
    </recommendedName>
</protein>
<name>A0A1D7U4C7_9HYPH</name>
<keyword evidence="2" id="KW-1185">Reference proteome</keyword>
<gene>
    <name evidence="1" type="ORF">BHK69_18885</name>
</gene>
<sequence length="112" mass="11836">MIVHVALRIAMRAAIIVGLIVSGWTPAAMAMPRVSDCAMMMQSGSTADNSSAPDMRAPCPFAAYCAVASVFVAPAAVSTEFVVYETPQVHIGFDDLGRPEFQPSPPARPPRS</sequence>
<proteinExistence type="predicted"/>